<dbReference type="OrthoDB" id="120274at2"/>
<dbReference type="EMBL" id="CP015136">
    <property type="protein sequence ID" value="AMY07459.1"/>
    <property type="molecule type" value="Genomic_DNA"/>
</dbReference>
<dbReference type="KEGG" id="abac:LuPra_00632"/>
<accession>A0A143PI52</accession>
<name>A0A143PI52_LUTPR</name>
<dbReference type="Gene3D" id="3.10.180.10">
    <property type="entry name" value="2,3-Dihydroxybiphenyl 1,2-Dioxygenase, domain 1"/>
    <property type="match status" value="1"/>
</dbReference>
<dbReference type="InterPro" id="IPR004360">
    <property type="entry name" value="Glyas_Fos-R_dOase_dom"/>
</dbReference>
<dbReference type="InterPro" id="IPR037523">
    <property type="entry name" value="VOC_core"/>
</dbReference>
<dbReference type="RefSeq" id="WP_110169406.1">
    <property type="nucleotide sequence ID" value="NZ_CP015136.1"/>
</dbReference>
<keyword evidence="3" id="KW-1185">Reference proteome</keyword>
<dbReference type="PROSITE" id="PS51819">
    <property type="entry name" value="VOC"/>
    <property type="match status" value="1"/>
</dbReference>
<dbReference type="Pfam" id="PF00903">
    <property type="entry name" value="Glyoxalase"/>
    <property type="match status" value="1"/>
</dbReference>
<dbReference type="PANTHER" id="PTHR36503:SF3">
    <property type="entry name" value="BLR0126 PROTEIN"/>
    <property type="match status" value="1"/>
</dbReference>
<dbReference type="STRING" id="1855912.LuPra_00632"/>
<reference evidence="3" key="2">
    <citation type="submission" date="2016-04" db="EMBL/GenBank/DDBJ databases">
        <title>First Complete Genome Sequence of a Subdivision 6 Acidobacterium.</title>
        <authorList>
            <person name="Huang S."/>
            <person name="Vieira S."/>
            <person name="Bunk B."/>
            <person name="Riedel T."/>
            <person name="Sproeer C."/>
            <person name="Overmann J."/>
        </authorList>
    </citation>
    <scope>NUCLEOTIDE SEQUENCE [LARGE SCALE GENOMIC DNA]</scope>
    <source>
        <strain evidence="3">DSM 100886 HEG_-6_39</strain>
    </source>
</reference>
<organism evidence="2 3">
    <name type="scientific">Luteitalea pratensis</name>
    <dbReference type="NCBI Taxonomy" id="1855912"/>
    <lineage>
        <taxon>Bacteria</taxon>
        <taxon>Pseudomonadati</taxon>
        <taxon>Acidobacteriota</taxon>
        <taxon>Vicinamibacteria</taxon>
        <taxon>Vicinamibacterales</taxon>
        <taxon>Vicinamibacteraceae</taxon>
        <taxon>Luteitalea</taxon>
    </lineage>
</organism>
<dbReference type="AlphaFoldDB" id="A0A143PI52"/>
<dbReference type="Proteomes" id="UP000076079">
    <property type="component" value="Chromosome"/>
</dbReference>
<evidence type="ECO:0000313" key="3">
    <source>
        <dbReference type="Proteomes" id="UP000076079"/>
    </source>
</evidence>
<dbReference type="PANTHER" id="PTHR36503">
    <property type="entry name" value="BLR2520 PROTEIN"/>
    <property type="match status" value="1"/>
</dbReference>
<sequence length="124" mass="13990">MPRRETVRTKFEHANPILSVADMNRSLRYYVGVLGFSNAEWGGDEFTCVTRDGANIYLSEGDQGHPGTWVWLGVDDVEALYEEYKESGARILHPPENFPWACEMKVADPDGHVLRFGSDPEDVT</sequence>
<proteinExistence type="predicted"/>
<evidence type="ECO:0000259" key="1">
    <source>
        <dbReference type="PROSITE" id="PS51819"/>
    </source>
</evidence>
<protein>
    <submittedName>
        <fullName evidence="2">Phleomycin resistance protein</fullName>
    </submittedName>
</protein>
<dbReference type="InterPro" id="IPR029068">
    <property type="entry name" value="Glyas_Bleomycin-R_OHBP_Dase"/>
</dbReference>
<dbReference type="SUPFAM" id="SSF54593">
    <property type="entry name" value="Glyoxalase/Bleomycin resistance protein/Dihydroxybiphenyl dioxygenase"/>
    <property type="match status" value="1"/>
</dbReference>
<reference evidence="2 3" key="1">
    <citation type="journal article" date="2016" name="Genome Announc.">
        <title>First Complete Genome Sequence of a Subdivision 6 Acidobacterium Strain.</title>
        <authorList>
            <person name="Huang S."/>
            <person name="Vieira S."/>
            <person name="Bunk B."/>
            <person name="Riedel T."/>
            <person name="Sproer C."/>
            <person name="Overmann J."/>
        </authorList>
    </citation>
    <scope>NUCLEOTIDE SEQUENCE [LARGE SCALE GENOMIC DNA]</scope>
    <source>
        <strain evidence="3">DSM 100886 HEG_-6_39</strain>
    </source>
</reference>
<feature type="domain" description="VOC" evidence="1">
    <location>
        <begin position="10"/>
        <end position="119"/>
    </location>
</feature>
<gene>
    <name evidence="2" type="primary">ble_1</name>
    <name evidence="2" type="ORF">LuPra_00632</name>
</gene>
<evidence type="ECO:0000313" key="2">
    <source>
        <dbReference type="EMBL" id="AMY07459.1"/>
    </source>
</evidence>